<dbReference type="GO" id="GO:0000981">
    <property type="term" value="F:DNA-binding transcription factor activity, RNA polymerase II-specific"/>
    <property type="evidence" value="ECO:0007669"/>
    <property type="project" value="InterPro"/>
</dbReference>
<evidence type="ECO:0000256" key="7">
    <source>
        <dbReference type="ARBA" id="ARBA00023242"/>
    </source>
</evidence>
<keyword evidence="6" id="KW-0804">Transcription</keyword>
<evidence type="ECO:0000256" key="5">
    <source>
        <dbReference type="ARBA" id="ARBA00023125"/>
    </source>
</evidence>
<dbReference type="GO" id="GO:0008270">
    <property type="term" value="F:zinc ion binding"/>
    <property type="evidence" value="ECO:0007669"/>
    <property type="project" value="InterPro"/>
</dbReference>
<dbReference type="AlphaFoldDB" id="A0AAN6ICT8"/>
<sequence>MTTATQVNMLPSTSNNAQKPRHRASVACTACRERRTRCVIFPGESECTQCRSVGEECIINYDDERRKPNSRAYINSLNERIAALEKALREKDQSDPTTSTVEVSNVQRNISQSPLMVSKDPDPKPTQPQEVNEQQNEAAIITDSDTTDGYSPPANLSMPSNESMVNKLLSTRGHLSFDQLSGRLRYFGPTTNCHVHSDLHLQNELLHRQALEQERRTQRIINTLTTETHNYLMDMFWTHYNPVIHVVNRAAFEECRETGGPFYSGFLHVCILAVGYRCSDKTRPDMIRISMPARESTLHKEAKFMLDYEIEQPGGIPSIQALLLLGDLECSVGRDNVGWLYAGMANRLCFDIGLHLDRSKSGLSEREIEIGRMTLFACVIYDKYWALFLGRPTSLKSSDLETYNLSQQFERLGKSLPAGPERSLETQVYESLLELMEIAGTITELMDQASRLEDNVNVNHHVFMRMANLNRELEIYYTRLPKALQWTPENIRVAPFSFFLLHQQYHVTMILLHRPFARYGDIQSSNTDGNMEDYTPQPNMHLSSMSRTICTQHAVRVARIFWQHRQKYETRRIFVTGLQHAGTAATALVAALASLKDSSSRDANMHYLETLGAALEDMSETYQPAERMSGVLQAVIAELWATMPQPKQTKVVPARRESTNDGDTERFAPSSKRHQSFRASPPRTMGQGFMSQSQPNPTPSVTEVDGSSSAMDQDSQGTRLTNQNQNQPSLDGFVVVTPRIESATLDEAWNSMSNNNSSVLDYPMFTNKTWSAFTNNGPPIPISHTSAWMGAETPAVSPPPSSSNPFAFQSSVFQTQNRMQDDPLGSNGHNLDFLSLLSSDRGDFSNLVGRDDDFAILPTPKSTPATAFMPRPSDDSNKSTDRRSATREQQDGSAARTMAALDELWNQMRPSNREN</sequence>
<dbReference type="PANTHER" id="PTHR31313:SF81">
    <property type="entry name" value="TY1 ENHANCER ACTIVATOR"/>
    <property type="match status" value="1"/>
</dbReference>
<organism evidence="10 11">
    <name type="scientific">Exophiala viscosa</name>
    <dbReference type="NCBI Taxonomy" id="2486360"/>
    <lineage>
        <taxon>Eukaryota</taxon>
        <taxon>Fungi</taxon>
        <taxon>Dikarya</taxon>
        <taxon>Ascomycota</taxon>
        <taxon>Pezizomycotina</taxon>
        <taxon>Eurotiomycetes</taxon>
        <taxon>Chaetothyriomycetidae</taxon>
        <taxon>Chaetothyriales</taxon>
        <taxon>Herpotrichiellaceae</taxon>
        <taxon>Exophiala</taxon>
    </lineage>
</organism>
<protein>
    <submittedName>
        <fullName evidence="10">Fungal-specific transcription factor domain-containing protein</fullName>
    </submittedName>
</protein>
<dbReference type="PROSITE" id="PS50048">
    <property type="entry name" value="ZN2_CY6_FUNGAL_2"/>
    <property type="match status" value="1"/>
</dbReference>
<feature type="compositionally biased region" description="Basic and acidic residues" evidence="8">
    <location>
        <begin position="654"/>
        <end position="666"/>
    </location>
</feature>
<dbReference type="Proteomes" id="UP001203852">
    <property type="component" value="Unassembled WGS sequence"/>
</dbReference>
<evidence type="ECO:0000256" key="8">
    <source>
        <dbReference type="SAM" id="MobiDB-lite"/>
    </source>
</evidence>
<evidence type="ECO:0000313" key="10">
    <source>
        <dbReference type="EMBL" id="KAI1612741.1"/>
    </source>
</evidence>
<dbReference type="SMART" id="SM00066">
    <property type="entry name" value="GAL4"/>
    <property type="match status" value="1"/>
</dbReference>
<keyword evidence="7" id="KW-0539">Nucleus</keyword>
<name>A0AAN6ICT8_9EURO</name>
<reference evidence="10" key="1">
    <citation type="journal article" date="2022" name="bioRxiv">
        <title>Deciphering the potential niche of two novel black yeast fungi from a biological soil crust based on their genomes, phenotypes, and melanin regulation.</title>
        <authorList>
            <consortium name="DOE Joint Genome Institute"/>
            <person name="Carr E.C."/>
            <person name="Barton Q."/>
            <person name="Grambo S."/>
            <person name="Sullivan M."/>
            <person name="Renfro C.M."/>
            <person name="Kuo A."/>
            <person name="Pangilinan J."/>
            <person name="Lipzen A."/>
            <person name="Keymanesh K."/>
            <person name="Savage E."/>
            <person name="Barry K."/>
            <person name="Grigoriev I.V."/>
            <person name="Riekhof W.R."/>
            <person name="Harris S.S."/>
        </authorList>
    </citation>
    <scope>NUCLEOTIDE SEQUENCE</scope>
    <source>
        <strain evidence="10">JF 03-4F</strain>
    </source>
</reference>
<comment type="subcellular location">
    <subcellularLocation>
        <location evidence="1">Nucleus</location>
    </subcellularLocation>
</comment>
<gene>
    <name evidence="10" type="ORF">EDD36DRAFT_474862</name>
</gene>
<evidence type="ECO:0000259" key="9">
    <source>
        <dbReference type="PROSITE" id="PS50048"/>
    </source>
</evidence>
<dbReference type="PROSITE" id="PS00463">
    <property type="entry name" value="ZN2_CY6_FUNGAL_1"/>
    <property type="match status" value="1"/>
</dbReference>
<dbReference type="GO" id="GO:0006351">
    <property type="term" value="P:DNA-templated transcription"/>
    <property type="evidence" value="ECO:0007669"/>
    <property type="project" value="InterPro"/>
</dbReference>
<keyword evidence="11" id="KW-1185">Reference proteome</keyword>
<accession>A0AAN6ICT8</accession>
<keyword evidence="3" id="KW-0862">Zinc</keyword>
<evidence type="ECO:0000313" key="11">
    <source>
        <dbReference type="Proteomes" id="UP001203852"/>
    </source>
</evidence>
<comment type="caution">
    <text evidence="10">The sequence shown here is derived from an EMBL/GenBank/DDBJ whole genome shotgun (WGS) entry which is preliminary data.</text>
</comment>
<feature type="compositionally biased region" description="Basic and acidic residues" evidence="8">
    <location>
        <begin position="872"/>
        <end position="890"/>
    </location>
</feature>
<dbReference type="InterPro" id="IPR007219">
    <property type="entry name" value="XnlR_reg_dom"/>
</dbReference>
<feature type="region of interest" description="Disordered" evidence="8">
    <location>
        <begin position="88"/>
        <end position="134"/>
    </location>
</feature>
<dbReference type="SMART" id="SM00906">
    <property type="entry name" value="Fungal_trans"/>
    <property type="match status" value="1"/>
</dbReference>
<evidence type="ECO:0000256" key="2">
    <source>
        <dbReference type="ARBA" id="ARBA00022723"/>
    </source>
</evidence>
<keyword evidence="5" id="KW-0238">DNA-binding</keyword>
<keyword evidence="4" id="KW-0805">Transcription regulation</keyword>
<feature type="compositionally biased region" description="Polar residues" evidence="8">
    <location>
        <begin position="689"/>
        <end position="729"/>
    </location>
</feature>
<evidence type="ECO:0000256" key="4">
    <source>
        <dbReference type="ARBA" id="ARBA00023015"/>
    </source>
</evidence>
<dbReference type="GO" id="GO:0005634">
    <property type="term" value="C:nucleus"/>
    <property type="evidence" value="ECO:0007669"/>
    <property type="project" value="UniProtKB-SubCell"/>
</dbReference>
<evidence type="ECO:0000256" key="6">
    <source>
        <dbReference type="ARBA" id="ARBA00023163"/>
    </source>
</evidence>
<dbReference type="Gene3D" id="4.10.240.10">
    <property type="entry name" value="Zn(2)-C6 fungal-type DNA-binding domain"/>
    <property type="match status" value="1"/>
</dbReference>
<proteinExistence type="predicted"/>
<dbReference type="GO" id="GO:0003677">
    <property type="term" value="F:DNA binding"/>
    <property type="evidence" value="ECO:0007669"/>
    <property type="project" value="UniProtKB-KW"/>
</dbReference>
<dbReference type="InterPro" id="IPR036864">
    <property type="entry name" value="Zn2-C6_fun-type_DNA-bd_sf"/>
</dbReference>
<dbReference type="CDD" id="cd12148">
    <property type="entry name" value="fungal_TF_MHR"/>
    <property type="match status" value="1"/>
</dbReference>
<dbReference type="Pfam" id="PF00172">
    <property type="entry name" value="Zn_clus"/>
    <property type="match status" value="1"/>
</dbReference>
<dbReference type="PANTHER" id="PTHR31313">
    <property type="entry name" value="TY1 ENHANCER ACTIVATOR"/>
    <property type="match status" value="1"/>
</dbReference>
<feature type="domain" description="Zn(2)-C6 fungal-type" evidence="9">
    <location>
        <begin position="27"/>
        <end position="59"/>
    </location>
</feature>
<dbReference type="InterPro" id="IPR051615">
    <property type="entry name" value="Transcr_Regulatory_Elem"/>
</dbReference>
<dbReference type="EMBL" id="MU404354">
    <property type="protein sequence ID" value="KAI1612741.1"/>
    <property type="molecule type" value="Genomic_DNA"/>
</dbReference>
<keyword evidence="2" id="KW-0479">Metal-binding</keyword>
<dbReference type="Pfam" id="PF04082">
    <property type="entry name" value="Fungal_trans"/>
    <property type="match status" value="1"/>
</dbReference>
<dbReference type="CDD" id="cd00067">
    <property type="entry name" value="GAL4"/>
    <property type="match status" value="1"/>
</dbReference>
<feature type="region of interest" description="Disordered" evidence="8">
    <location>
        <begin position="1"/>
        <end position="21"/>
    </location>
</feature>
<evidence type="ECO:0000256" key="1">
    <source>
        <dbReference type="ARBA" id="ARBA00004123"/>
    </source>
</evidence>
<evidence type="ECO:0000256" key="3">
    <source>
        <dbReference type="ARBA" id="ARBA00022833"/>
    </source>
</evidence>
<dbReference type="InterPro" id="IPR001138">
    <property type="entry name" value="Zn2Cys6_DnaBD"/>
</dbReference>
<feature type="region of interest" description="Disordered" evidence="8">
    <location>
        <begin position="858"/>
        <end position="915"/>
    </location>
</feature>
<feature type="region of interest" description="Disordered" evidence="8">
    <location>
        <begin position="646"/>
        <end position="729"/>
    </location>
</feature>
<feature type="compositionally biased region" description="Polar residues" evidence="8">
    <location>
        <begin position="95"/>
        <end position="115"/>
    </location>
</feature>
<feature type="compositionally biased region" description="Polar residues" evidence="8">
    <location>
        <begin position="1"/>
        <end position="18"/>
    </location>
</feature>
<dbReference type="SUPFAM" id="SSF57701">
    <property type="entry name" value="Zn2/Cys6 DNA-binding domain"/>
    <property type="match status" value="1"/>
</dbReference>